<dbReference type="AlphaFoldDB" id="A0A0V0QS07"/>
<name>A0A0V0QS07_PSEPJ</name>
<dbReference type="Proteomes" id="UP000054937">
    <property type="component" value="Unassembled WGS sequence"/>
</dbReference>
<reference evidence="1 2" key="1">
    <citation type="journal article" date="2015" name="Sci. Rep.">
        <title>Genome of the facultative scuticociliatosis pathogen Pseudocohnilembus persalinus provides insight into its virulence through horizontal gene transfer.</title>
        <authorList>
            <person name="Xiong J."/>
            <person name="Wang G."/>
            <person name="Cheng J."/>
            <person name="Tian M."/>
            <person name="Pan X."/>
            <person name="Warren A."/>
            <person name="Jiang C."/>
            <person name="Yuan D."/>
            <person name="Miao W."/>
        </authorList>
    </citation>
    <scope>NUCLEOTIDE SEQUENCE [LARGE SCALE GENOMIC DNA]</scope>
    <source>
        <strain evidence="1">36N120E</strain>
    </source>
</reference>
<evidence type="ECO:0008006" key="3">
    <source>
        <dbReference type="Google" id="ProtNLM"/>
    </source>
</evidence>
<protein>
    <recommendedName>
        <fullName evidence="3">Histone-fold</fullName>
    </recommendedName>
</protein>
<dbReference type="InParanoid" id="A0A0V0QS07"/>
<evidence type="ECO:0000313" key="1">
    <source>
        <dbReference type="EMBL" id="KRX04957.1"/>
    </source>
</evidence>
<gene>
    <name evidence="1" type="ORF">PPERSA_06591</name>
</gene>
<accession>A0A0V0QS07</accession>
<comment type="caution">
    <text evidence="1">The sequence shown here is derived from an EMBL/GenBank/DDBJ whole genome shotgun (WGS) entry which is preliminary data.</text>
</comment>
<dbReference type="EMBL" id="LDAU01000110">
    <property type="protein sequence ID" value="KRX04957.1"/>
    <property type="molecule type" value="Genomic_DNA"/>
</dbReference>
<evidence type="ECO:0000313" key="2">
    <source>
        <dbReference type="Proteomes" id="UP000054937"/>
    </source>
</evidence>
<proteinExistence type="predicted"/>
<keyword evidence="2" id="KW-1185">Reference proteome</keyword>
<organism evidence="1 2">
    <name type="scientific">Pseudocohnilembus persalinus</name>
    <name type="common">Ciliate</name>
    <dbReference type="NCBI Taxonomy" id="266149"/>
    <lineage>
        <taxon>Eukaryota</taxon>
        <taxon>Sar</taxon>
        <taxon>Alveolata</taxon>
        <taxon>Ciliophora</taxon>
        <taxon>Intramacronucleata</taxon>
        <taxon>Oligohymenophorea</taxon>
        <taxon>Scuticociliatia</taxon>
        <taxon>Philasterida</taxon>
        <taxon>Pseudocohnilembidae</taxon>
        <taxon>Pseudocohnilembus</taxon>
    </lineage>
</organism>
<sequence length="118" mass="14046">MSNPQDKKFKFYNDDKNLEKLEARVRLFPQAQEELKKFVEENFPNSNVGQDSLALIRGAANLYTQQFVELCREIIQEENERTGQDNIKIELRHTQEAQKRIKQKLFLHKKQHLGKVFE</sequence>